<evidence type="ECO:0000313" key="1">
    <source>
        <dbReference type="EMBL" id="KUM56948.1"/>
    </source>
</evidence>
<evidence type="ECO:0000313" key="2">
    <source>
        <dbReference type="Proteomes" id="UP000055045"/>
    </source>
</evidence>
<gene>
    <name evidence="1" type="ORF">ACN42_g10256</name>
</gene>
<dbReference type="Proteomes" id="UP000055045">
    <property type="component" value="Unassembled WGS sequence"/>
</dbReference>
<reference evidence="1 2" key="1">
    <citation type="submission" date="2015-10" db="EMBL/GenBank/DDBJ databases">
        <title>Genome sequencing of Penicillium freii.</title>
        <authorList>
            <person name="Nguyen H.D."/>
            <person name="Visagie C.M."/>
            <person name="Seifert K.A."/>
        </authorList>
    </citation>
    <scope>NUCLEOTIDE SEQUENCE [LARGE SCALE GENOMIC DNA]</scope>
    <source>
        <strain evidence="1 2">DAOM 242723</strain>
    </source>
</reference>
<dbReference type="AlphaFoldDB" id="A0A117NL09"/>
<protein>
    <submittedName>
        <fullName evidence="1">Uncharacterized protein</fullName>
    </submittedName>
</protein>
<keyword evidence="2" id="KW-1185">Reference proteome</keyword>
<organism evidence="1 2">
    <name type="scientific">Penicillium freii</name>
    <dbReference type="NCBI Taxonomy" id="48697"/>
    <lineage>
        <taxon>Eukaryota</taxon>
        <taxon>Fungi</taxon>
        <taxon>Dikarya</taxon>
        <taxon>Ascomycota</taxon>
        <taxon>Pezizomycotina</taxon>
        <taxon>Eurotiomycetes</taxon>
        <taxon>Eurotiomycetidae</taxon>
        <taxon>Eurotiales</taxon>
        <taxon>Aspergillaceae</taxon>
        <taxon>Penicillium</taxon>
    </lineage>
</organism>
<dbReference type="EMBL" id="LLXE01000417">
    <property type="protein sequence ID" value="KUM56948.1"/>
    <property type="molecule type" value="Genomic_DNA"/>
</dbReference>
<comment type="caution">
    <text evidence="1">The sequence shown here is derived from an EMBL/GenBank/DDBJ whole genome shotgun (WGS) entry which is preliminary data.</text>
</comment>
<accession>A0A117NL09</accession>
<proteinExistence type="predicted"/>
<sequence>MFTCNRSLPINSLKDLLSQEDGAGVLVEIIDALEDGHFDHYIIDSLVPKGLGWQADEETLIVTLHVLDGQKDLTDTTRKAMEDARAGLEATKQFLDS</sequence>
<name>A0A117NL09_PENFR</name>